<dbReference type="Gene3D" id="3.40.50.1000">
    <property type="entry name" value="HAD superfamily/HAD-like"/>
    <property type="match status" value="1"/>
</dbReference>
<dbReference type="GO" id="GO:0009117">
    <property type="term" value="P:nucleotide metabolic process"/>
    <property type="evidence" value="ECO:0007669"/>
    <property type="project" value="UniProtKB-KW"/>
</dbReference>
<comment type="similarity">
    <text evidence="2">Belongs to the pyrimidine 5'-nucleotidase family.</text>
</comment>
<evidence type="ECO:0000256" key="4">
    <source>
        <dbReference type="ARBA" id="ARBA00022723"/>
    </source>
</evidence>
<evidence type="ECO:0000313" key="10">
    <source>
        <dbReference type="Proteomes" id="UP000002630"/>
    </source>
</evidence>
<evidence type="ECO:0000256" key="5">
    <source>
        <dbReference type="ARBA" id="ARBA00022741"/>
    </source>
</evidence>
<proteinExistence type="inferred from homology"/>
<evidence type="ECO:0000256" key="8">
    <source>
        <dbReference type="ARBA" id="ARBA00023080"/>
    </source>
</evidence>
<evidence type="ECO:0000256" key="7">
    <source>
        <dbReference type="ARBA" id="ARBA00022842"/>
    </source>
</evidence>
<dbReference type="GO" id="GO:0008253">
    <property type="term" value="F:5'-nucleotidase activity"/>
    <property type="evidence" value="ECO:0007669"/>
    <property type="project" value="UniProtKB-EC"/>
</dbReference>
<evidence type="ECO:0000313" key="9">
    <source>
        <dbReference type="EMBL" id="CBN74019.1"/>
    </source>
</evidence>
<dbReference type="eggNOG" id="KOG3128">
    <property type="taxonomic scope" value="Eukaryota"/>
</dbReference>
<dbReference type="OMA" id="HIPWIYL"/>
<sequence>MGHRRHFFCGRTDFDFTLTKFWVNGKRGDSCHAVIDESGLLGEGFHKRTSELRDHYYPLEVAPDLSPEMRVEMMVEWVTKAHEAMVAAGITKDILSAAVSKANLLFRPGHGELLRWVDKYGVPLLMFSAGIADVLEEAFRQHSAEPLPSTSRVVSNRMAFDEDGNMTGFVGECFHVFNKHASSSAVKPYFETDEMRCRSSVLLLGDSLGDLNMAKGLSAEEILTVGFLNDKIEERTDAYLKAYDVIILGDGGFDFVLELLEEVASK</sequence>
<dbReference type="SUPFAM" id="SSF56784">
    <property type="entry name" value="HAD-like"/>
    <property type="match status" value="1"/>
</dbReference>
<evidence type="ECO:0000256" key="1">
    <source>
        <dbReference type="ARBA" id="ARBA00000815"/>
    </source>
</evidence>
<protein>
    <recommendedName>
        <fullName evidence="3">5'-nucleotidase</fullName>
        <ecNumber evidence="3">3.1.3.5</ecNumber>
    </recommendedName>
</protein>
<gene>
    <name evidence="9" type="ORF">Esi_0012_0032</name>
</gene>
<dbReference type="InParanoid" id="D8LDF4"/>
<dbReference type="STRING" id="2880.D8LDF4"/>
<organism evidence="9 10">
    <name type="scientific">Ectocarpus siliculosus</name>
    <name type="common">Brown alga</name>
    <name type="synonym">Conferva siliculosa</name>
    <dbReference type="NCBI Taxonomy" id="2880"/>
    <lineage>
        <taxon>Eukaryota</taxon>
        <taxon>Sar</taxon>
        <taxon>Stramenopiles</taxon>
        <taxon>Ochrophyta</taxon>
        <taxon>PX clade</taxon>
        <taxon>Phaeophyceae</taxon>
        <taxon>Ectocarpales</taxon>
        <taxon>Ectocarpaceae</taxon>
        <taxon>Ectocarpus</taxon>
    </lineage>
</organism>
<keyword evidence="4" id="KW-0479">Metal-binding</keyword>
<dbReference type="Proteomes" id="UP000002630">
    <property type="component" value="Linkage Group LG10"/>
</dbReference>
<keyword evidence="7" id="KW-0460">Magnesium</keyword>
<dbReference type="EMBL" id="FN649735">
    <property type="protein sequence ID" value="CBN74019.1"/>
    <property type="molecule type" value="Genomic_DNA"/>
</dbReference>
<name>D8LDF4_ECTSI</name>
<evidence type="ECO:0000256" key="6">
    <source>
        <dbReference type="ARBA" id="ARBA00022801"/>
    </source>
</evidence>
<dbReference type="GO" id="GO:0000287">
    <property type="term" value="F:magnesium ion binding"/>
    <property type="evidence" value="ECO:0007669"/>
    <property type="project" value="InterPro"/>
</dbReference>
<dbReference type="OrthoDB" id="10014216at2759"/>
<dbReference type="GO" id="GO:0000166">
    <property type="term" value="F:nucleotide binding"/>
    <property type="evidence" value="ECO:0007669"/>
    <property type="project" value="UniProtKB-KW"/>
</dbReference>
<reference evidence="9 10" key="1">
    <citation type="journal article" date="2010" name="Nature">
        <title>The Ectocarpus genome and the independent evolution of multicellularity in brown algae.</title>
        <authorList>
            <person name="Cock J.M."/>
            <person name="Sterck L."/>
            <person name="Rouze P."/>
            <person name="Scornet D."/>
            <person name="Allen A.E."/>
            <person name="Amoutzias G."/>
            <person name="Anthouard V."/>
            <person name="Artiguenave F."/>
            <person name="Aury J.M."/>
            <person name="Badger J.H."/>
            <person name="Beszteri B."/>
            <person name="Billiau K."/>
            <person name="Bonnet E."/>
            <person name="Bothwell J.H."/>
            <person name="Bowler C."/>
            <person name="Boyen C."/>
            <person name="Brownlee C."/>
            <person name="Carrano C.J."/>
            <person name="Charrier B."/>
            <person name="Cho G.Y."/>
            <person name="Coelho S.M."/>
            <person name="Collen J."/>
            <person name="Corre E."/>
            <person name="Da Silva C."/>
            <person name="Delage L."/>
            <person name="Delaroque N."/>
            <person name="Dittami S.M."/>
            <person name="Doulbeau S."/>
            <person name="Elias M."/>
            <person name="Farnham G."/>
            <person name="Gachon C.M."/>
            <person name="Gschloessl B."/>
            <person name="Heesch S."/>
            <person name="Jabbari K."/>
            <person name="Jubin C."/>
            <person name="Kawai H."/>
            <person name="Kimura K."/>
            <person name="Kloareg B."/>
            <person name="Kupper F.C."/>
            <person name="Lang D."/>
            <person name="Le Bail A."/>
            <person name="Leblanc C."/>
            <person name="Lerouge P."/>
            <person name="Lohr M."/>
            <person name="Lopez P.J."/>
            <person name="Martens C."/>
            <person name="Maumus F."/>
            <person name="Michel G."/>
            <person name="Miranda-Saavedra D."/>
            <person name="Morales J."/>
            <person name="Moreau H."/>
            <person name="Motomura T."/>
            <person name="Nagasato C."/>
            <person name="Napoli C.A."/>
            <person name="Nelson D.R."/>
            <person name="Nyvall-Collen P."/>
            <person name="Peters A.F."/>
            <person name="Pommier C."/>
            <person name="Potin P."/>
            <person name="Poulain J."/>
            <person name="Quesneville H."/>
            <person name="Read B."/>
            <person name="Rensing S.A."/>
            <person name="Ritter A."/>
            <person name="Rousvoal S."/>
            <person name="Samanta M."/>
            <person name="Samson G."/>
            <person name="Schroeder D.C."/>
            <person name="Segurens B."/>
            <person name="Strittmatter M."/>
            <person name="Tonon T."/>
            <person name="Tregear J.W."/>
            <person name="Valentin K."/>
            <person name="von Dassow P."/>
            <person name="Yamagishi T."/>
            <person name="Van de Peer Y."/>
            <person name="Wincker P."/>
        </authorList>
    </citation>
    <scope>NUCLEOTIDE SEQUENCE [LARGE SCALE GENOMIC DNA]</scope>
    <source>
        <strain evidence="10">Ec32 / CCAP1310/4</strain>
    </source>
</reference>
<dbReference type="InterPro" id="IPR023214">
    <property type="entry name" value="HAD_sf"/>
</dbReference>
<dbReference type="GO" id="GO:0005737">
    <property type="term" value="C:cytoplasm"/>
    <property type="evidence" value="ECO:0007669"/>
    <property type="project" value="InterPro"/>
</dbReference>
<evidence type="ECO:0000256" key="3">
    <source>
        <dbReference type="ARBA" id="ARBA00012643"/>
    </source>
</evidence>
<dbReference type="InterPro" id="IPR006434">
    <property type="entry name" value="Pyrimidine_nucleotidase_eu"/>
</dbReference>
<accession>D8LDF4</accession>
<keyword evidence="10" id="KW-1185">Reference proteome</keyword>
<dbReference type="SFLD" id="SFLDG01128">
    <property type="entry name" value="C1.4:_5'-Nucleotidase_Like"/>
    <property type="match status" value="1"/>
</dbReference>
<keyword evidence="6" id="KW-0378">Hydrolase</keyword>
<dbReference type="InterPro" id="IPR036412">
    <property type="entry name" value="HAD-like_sf"/>
</dbReference>
<comment type="catalytic activity">
    <reaction evidence="1">
        <text>a ribonucleoside 5'-phosphate + H2O = a ribonucleoside + phosphate</text>
        <dbReference type="Rhea" id="RHEA:12484"/>
        <dbReference type="ChEBI" id="CHEBI:15377"/>
        <dbReference type="ChEBI" id="CHEBI:18254"/>
        <dbReference type="ChEBI" id="CHEBI:43474"/>
        <dbReference type="ChEBI" id="CHEBI:58043"/>
        <dbReference type="EC" id="3.1.3.5"/>
    </reaction>
</comment>
<dbReference type="FunFam" id="1.10.150.340:FF:000001">
    <property type="entry name" value="Cytosolic 5-nucleotidase 3-like"/>
    <property type="match status" value="1"/>
</dbReference>
<dbReference type="PANTHER" id="PTHR13045">
    <property type="entry name" value="5'-NUCLEOTIDASE"/>
    <property type="match status" value="1"/>
</dbReference>
<dbReference type="EC" id="3.1.3.5" evidence="3"/>
<evidence type="ECO:0000256" key="2">
    <source>
        <dbReference type="ARBA" id="ARBA00008389"/>
    </source>
</evidence>
<dbReference type="Pfam" id="PF05822">
    <property type="entry name" value="UMPH-1"/>
    <property type="match status" value="1"/>
</dbReference>
<dbReference type="SFLD" id="SFLDS00003">
    <property type="entry name" value="Haloacid_Dehalogenase"/>
    <property type="match status" value="1"/>
</dbReference>
<keyword evidence="8" id="KW-0546">Nucleotide metabolism</keyword>
<dbReference type="AlphaFoldDB" id="D8LDF4"/>
<dbReference type="PANTHER" id="PTHR13045:SF0">
    <property type="entry name" value="7-METHYLGUANOSINE PHOSPHATE-SPECIFIC 5'-NUCLEOTIDASE"/>
    <property type="match status" value="1"/>
</dbReference>
<dbReference type="Gene3D" id="1.10.150.340">
    <property type="entry name" value="Pyrimidine 5'-nucleotidase (UMPH-1), N-terminal domain"/>
    <property type="match status" value="1"/>
</dbReference>
<keyword evidence="5" id="KW-0547">Nucleotide-binding</keyword>
<dbReference type="EMBL" id="FN647877">
    <property type="protein sequence ID" value="CBN74019.1"/>
    <property type="molecule type" value="Genomic_DNA"/>
</dbReference>